<evidence type="ECO:0000313" key="2">
    <source>
        <dbReference type="Proteomes" id="UP000744555"/>
    </source>
</evidence>
<keyword evidence="2" id="KW-1185">Reference proteome</keyword>
<organism evidence="1 2">
    <name type="scientific">Aquipseudomonas alcaligenes</name>
    <name type="common">Pseudomonas alcaligenes</name>
    <dbReference type="NCBI Taxonomy" id="43263"/>
    <lineage>
        <taxon>Bacteria</taxon>
        <taxon>Pseudomonadati</taxon>
        <taxon>Pseudomonadota</taxon>
        <taxon>Gammaproteobacteria</taxon>
        <taxon>Pseudomonadales</taxon>
        <taxon>Pseudomonadaceae</taxon>
        <taxon>Aquipseudomonas</taxon>
    </lineage>
</organism>
<proteinExistence type="predicted"/>
<accession>A0ABR7S2X9</accession>
<dbReference type="RefSeq" id="WP_223123234.1">
    <property type="nucleotide sequence ID" value="NZ_LZEU01000001.1"/>
</dbReference>
<reference evidence="1 2" key="1">
    <citation type="submission" date="2016-06" db="EMBL/GenBank/DDBJ databases">
        <authorList>
            <person name="Ramos C."/>
            <person name="Pintado A."/>
            <person name="Crespo-Gomez J.I."/>
        </authorList>
    </citation>
    <scope>NUCLEOTIDE SEQUENCE [LARGE SCALE GENOMIC DNA]</scope>
    <source>
        <strain evidence="1 2">AVO110</strain>
    </source>
</reference>
<protein>
    <submittedName>
        <fullName evidence="1">Uncharacterized protein</fullName>
    </submittedName>
</protein>
<comment type="caution">
    <text evidence="1">The sequence shown here is derived from an EMBL/GenBank/DDBJ whole genome shotgun (WGS) entry which is preliminary data.</text>
</comment>
<gene>
    <name evidence="1" type="ORF">A9179_16675</name>
</gene>
<evidence type="ECO:0000313" key="1">
    <source>
        <dbReference type="EMBL" id="MBC9251907.1"/>
    </source>
</evidence>
<sequence>MIRLFKLFAPTPRMRCYALLDSFGICRALRQCSNLPSQAGWVEVESLQLAWIGQPLPLAVILHAPRPAIHPRSLLAA</sequence>
<name>A0ABR7S2X9_AQUAC</name>
<dbReference type="EMBL" id="LZEU01000001">
    <property type="protein sequence ID" value="MBC9251907.1"/>
    <property type="molecule type" value="Genomic_DNA"/>
</dbReference>
<dbReference type="Proteomes" id="UP000744555">
    <property type="component" value="Unassembled WGS sequence"/>
</dbReference>